<feature type="transmembrane region" description="Helical" evidence="5">
    <location>
        <begin position="59"/>
        <end position="81"/>
    </location>
</feature>
<dbReference type="InterPro" id="IPR006153">
    <property type="entry name" value="Cation/H_exchanger_TM"/>
</dbReference>
<keyword evidence="4 5" id="KW-0472">Membrane</keyword>
<evidence type="ECO:0000256" key="1">
    <source>
        <dbReference type="ARBA" id="ARBA00004141"/>
    </source>
</evidence>
<reference evidence="7 8" key="1">
    <citation type="submission" date="2024-11" db="EMBL/GenBank/DDBJ databases">
        <authorList>
            <person name="Lucas J.A."/>
        </authorList>
    </citation>
    <scope>NUCLEOTIDE SEQUENCE [LARGE SCALE GENOMIC DNA]</scope>
    <source>
        <strain evidence="7 8">Z 5.4</strain>
    </source>
</reference>
<name>A0ABW8RSJ2_9BACI</name>
<protein>
    <submittedName>
        <fullName evidence="7">Cation:proton antiporter</fullName>
    </submittedName>
</protein>
<comment type="caution">
    <text evidence="7">The sequence shown here is derived from an EMBL/GenBank/DDBJ whole genome shotgun (WGS) entry which is preliminary data.</text>
</comment>
<dbReference type="Proteomes" id="UP001623041">
    <property type="component" value="Unassembled WGS sequence"/>
</dbReference>
<dbReference type="RefSeq" id="WP_406583895.1">
    <property type="nucleotide sequence ID" value="NZ_JBJHQH010000056.1"/>
</dbReference>
<evidence type="ECO:0000256" key="4">
    <source>
        <dbReference type="ARBA" id="ARBA00023136"/>
    </source>
</evidence>
<evidence type="ECO:0000259" key="6">
    <source>
        <dbReference type="Pfam" id="PF00999"/>
    </source>
</evidence>
<keyword evidence="3 5" id="KW-1133">Transmembrane helix</keyword>
<evidence type="ECO:0000256" key="5">
    <source>
        <dbReference type="SAM" id="Phobius"/>
    </source>
</evidence>
<keyword evidence="8" id="KW-1185">Reference proteome</keyword>
<gene>
    <name evidence="7" type="ORF">ACJEBI_29255</name>
</gene>
<evidence type="ECO:0000256" key="2">
    <source>
        <dbReference type="ARBA" id="ARBA00022692"/>
    </source>
</evidence>
<comment type="subcellular location">
    <subcellularLocation>
        <location evidence="1">Membrane</location>
        <topology evidence="1">Multi-pass membrane protein</topology>
    </subcellularLocation>
</comment>
<accession>A0ABW8RSJ2</accession>
<sequence>MGDNCISCECLDIFMVELEIPRIGLEGKWAVVIGSIVIFVLSRIVAVFASLSFDKTVPLSWWTVIGWGGLRGSLSIALILAMTPNFNGKDLLLAMTFWNVLFSLLV</sequence>
<organism evidence="7 8">
    <name type="scientific">Bacillus salipaludis</name>
    <dbReference type="NCBI Taxonomy" id="2547811"/>
    <lineage>
        <taxon>Bacteria</taxon>
        <taxon>Bacillati</taxon>
        <taxon>Bacillota</taxon>
        <taxon>Bacilli</taxon>
        <taxon>Bacillales</taxon>
        <taxon>Bacillaceae</taxon>
        <taxon>Bacillus</taxon>
    </lineage>
</organism>
<dbReference type="EMBL" id="JBJHQH010000056">
    <property type="protein sequence ID" value="MFK9095517.1"/>
    <property type="molecule type" value="Genomic_DNA"/>
</dbReference>
<dbReference type="Pfam" id="PF00999">
    <property type="entry name" value="Na_H_Exchanger"/>
    <property type="match status" value="1"/>
</dbReference>
<evidence type="ECO:0000256" key="3">
    <source>
        <dbReference type="ARBA" id="ARBA00022989"/>
    </source>
</evidence>
<feature type="domain" description="Cation/H+ exchanger transmembrane" evidence="6">
    <location>
        <begin position="25"/>
        <end position="105"/>
    </location>
</feature>
<evidence type="ECO:0000313" key="8">
    <source>
        <dbReference type="Proteomes" id="UP001623041"/>
    </source>
</evidence>
<feature type="transmembrane region" description="Helical" evidence="5">
    <location>
        <begin position="29"/>
        <end position="53"/>
    </location>
</feature>
<evidence type="ECO:0000313" key="7">
    <source>
        <dbReference type="EMBL" id="MFK9095517.1"/>
    </source>
</evidence>
<keyword evidence="2 5" id="KW-0812">Transmembrane</keyword>
<proteinExistence type="predicted"/>